<dbReference type="InterPro" id="IPR002104">
    <property type="entry name" value="Integrase_catalytic"/>
</dbReference>
<dbReference type="Gene3D" id="1.10.443.10">
    <property type="entry name" value="Intergrase catalytic core"/>
    <property type="match status" value="1"/>
</dbReference>
<dbReference type="SUPFAM" id="SSF56349">
    <property type="entry name" value="DNA breaking-rejoining enzymes"/>
    <property type="match status" value="1"/>
</dbReference>
<keyword evidence="1" id="KW-0233">DNA recombination</keyword>
<dbReference type="InterPro" id="IPR011010">
    <property type="entry name" value="DNA_brk_join_enz"/>
</dbReference>
<feature type="domain" description="Tyr recombinase" evidence="2">
    <location>
        <begin position="204"/>
        <end position="410"/>
    </location>
</feature>
<evidence type="ECO:0000313" key="4">
    <source>
        <dbReference type="Proteomes" id="UP000245754"/>
    </source>
</evidence>
<evidence type="ECO:0000256" key="1">
    <source>
        <dbReference type="ARBA" id="ARBA00023172"/>
    </source>
</evidence>
<sequence>MQPLLRSRYYAVVITQSLCNSLHSMVDSIEQMARTASGKRRWMFLWRVVYNGRIACQPTEPSVTIPSRADHPAMPAEALFDADLDSWRAQPERAFDGWLSQHGFRHGTAVVYRSMWGKLLRWSGEQGLAPLTWSAAQIGEFLDAQKLHKSHRYRYARLIERVFQHLSLARQDLVNPASIAVRTKLADGENDPTAFLLPGERDLLVARVLAPAAEDALAARQAPGQPSRISPTQWKRARDVALVAVLLGAGLKVAEIRALRLDAIDGLDDRDDHGVPALRMVRADNGRAYTATLFGFAHAPLRHWLALRAAAGTLGDLVFPALASGRPMHAASVYRRVEMLLDEAGVLAGRSERASPQTLRNTCGAMHFDAGVPPAAVAQMLGMRDLESGWRLHAAYQAWQARAGLPMAHRAEISPA</sequence>
<dbReference type="AlphaFoldDB" id="A0A316EIQ3"/>
<dbReference type="Proteomes" id="UP000245754">
    <property type="component" value="Unassembled WGS sequence"/>
</dbReference>
<dbReference type="GO" id="GO:0006310">
    <property type="term" value="P:DNA recombination"/>
    <property type="evidence" value="ECO:0007669"/>
    <property type="project" value="UniProtKB-KW"/>
</dbReference>
<gene>
    <name evidence="3" type="ORF">C7419_11044</name>
</gene>
<dbReference type="GO" id="GO:0003677">
    <property type="term" value="F:DNA binding"/>
    <property type="evidence" value="ECO:0007669"/>
    <property type="project" value="InterPro"/>
</dbReference>
<evidence type="ECO:0000259" key="2">
    <source>
        <dbReference type="PROSITE" id="PS51898"/>
    </source>
</evidence>
<evidence type="ECO:0000313" key="3">
    <source>
        <dbReference type="EMBL" id="PWK31306.1"/>
    </source>
</evidence>
<dbReference type="PROSITE" id="PS51898">
    <property type="entry name" value="TYR_RECOMBINASE"/>
    <property type="match status" value="1"/>
</dbReference>
<dbReference type="Pfam" id="PF00589">
    <property type="entry name" value="Phage_integrase"/>
    <property type="match status" value="1"/>
</dbReference>
<name>A0A316EIQ3_9BURK</name>
<dbReference type="GO" id="GO:0015074">
    <property type="term" value="P:DNA integration"/>
    <property type="evidence" value="ECO:0007669"/>
    <property type="project" value="InterPro"/>
</dbReference>
<dbReference type="CDD" id="cd00397">
    <property type="entry name" value="DNA_BRE_C"/>
    <property type="match status" value="1"/>
</dbReference>
<dbReference type="InterPro" id="IPR013762">
    <property type="entry name" value="Integrase-like_cat_sf"/>
</dbReference>
<comment type="caution">
    <text evidence="3">The sequence shown here is derived from an EMBL/GenBank/DDBJ whole genome shotgun (WGS) entry which is preliminary data.</text>
</comment>
<organism evidence="3 4">
    <name type="scientific">Cupriavidus plantarum</name>
    <dbReference type="NCBI Taxonomy" id="942865"/>
    <lineage>
        <taxon>Bacteria</taxon>
        <taxon>Pseudomonadati</taxon>
        <taxon>Pseudomonadota</taxon>
        <taxon>Betaproteobacteria</taxon>
        <taxon>Burkholderiales</taxon>
        <taxon>Burkholderiaceae</taxon>
        <taxon>Cupriavidus</taxon>
    </lineage>
</organism>
<accession>A0A316EIQ3</accession>
<protein>
    <submittedName>
        <fullName evidence="3">Phage integrase family protein</fullName>
    </submittedName>
</protein>
<reference evidence="3 4" key="1">
    <citation type="submission" date="2018-05" db="EMBL/GenBank/DDBJ databases">
        <title>Genomic Encyclopedia of Type Strains, Phase IV (KMG-V): Genome sequencing to study the core and pangenomes of soil and plant-associated prokaryotes.</title>
        <authorList>
            <person name="Whitman W."/>
        </authorList>
    </citation>
    <scope>NUCLEOTIDE SEQUENCE [LARGE SCALE GENOMIC DNA]</scope>
    <source>
        <strain evidence="3 4">SLV-132</strain>
    </source>
</reference>
<keyword evidence="4" id="KW-1185">Reference proteome</keyword>
<dbReference type="EMBL" id="QGGT01000010">
    <property type="protein sequence ID" value="PWK31306.1"/>
    <property type="molecule type" value="Genomic_DNA"/>
</dbReference>
<proteinExistence type="predicted"/>